<evidence type="ECO:0000313" key="2">
    <source>
        <dbReference type="EMBL" id="OIJ17962.1"/>
    </source>
</evidence>
<keyword evidence="1" id="KW-0472">Membrane</keyword>
<proteinExistence type="predicted"/>
<keyword evidence="1" id="KW-0812">Transmembrane</keyword>
<dbReference type="RefSeq" id="WP_071391023.1">
    <property type="nucleotide sequence ID" value="NZ_MLQS01000031.1"/>
</dbReference>
<keyword evidence="3" id="KW-1185">Reference proteome</keyword>
<comment type="caution">
    <text evidence="2">The sequence shown here is derived from an EMBL/GenBank/DDBJ whole genome shotgun (WGS) entry which is preliminary data.</text>
</comment>
<feature type="transmembrane region" description="Helical" evidence="1">
    <location>
        <begin position="7"/>
        <end position="28"/>
    </location>
</feature>
<evidence type="ECO:0000256" key="1">
    <source>
        <dbReference type="SAM" id="Phobius"/>
    </source>
</evidence>
<evidence type="ECO:0000313" key="3">
    <source>
        <dbReference type="Proteomes" id="UP000180057"/>
    </source>
</evidence>
<protein>
    <submittedName>
        <fullName evidence="2">Uncharacterized protein</fullName>
    </submittedName>
</protein>
<feature type="transmembrane region" description="Helical" evidence="1">
    <location>
        <begin position="40"/>
        <end position="63"/>
    </location>
</feature>
<dbReference type="STRING" id="472963.BKP45_20625"/>
<accession>A0A1S2LZU3</accession>
<gene>
    <name evidence="2" type="ORF">BKP45_20625</name>
</gene>
<reference evidence="2 3" key="1">
    <citation type="submission" date="2016-10" db="EMBL/GenBank/DDBJ databases">
        <title>Draft genome sequences of four alkaliphilic bacteria belonging to the Anaerobacillus genus.</title>
        <authorList>
            <person name="Bassil N.M."/>
            <person name="Lloyd J.R."/>
        </authorList>
    </citation>
    <scope>NUCLEOTIDE SEQUENCE [LARGE SCALE GENOMIC DNA]</scope>
    <source>
        <strain evidence="2 3">DSM 22531</strain>
    </source>
</reference>
<name>A0A1S2LZU3_9BACI</name>
<sequence>MKSLASNFVYASLIFFALALSSLIYFLIGNQGIQNSKLLLWLIISILILQSILCTFMIIKAIIKHKSSC</sequence>
<dbReference type="AlphaFoldDB" id="A0A1S2LZU3"/>
<organism evidence="2 3">
    <name type="scientific">Anaerobacillus alkalidiazotrophicus</name>
    <dbReference type="NCBI Taxonomy" id="472963"/>
    <lineage>
        <taxon>Bacteria</taxon>
        <taxon>Bacillati</taxon>
        <taxon>Bacillota</taxon>
        <taxon>Bacilli</taxon>
        <taxon>Bacillales</taxon>
        <taxon>Bacillaceae</taxon>
        <taxon>Anaerobacillus</taxon>
    </lineage>
</organism>
<dbReference type="Proteomes" id="UP000180057">
    <property type="component" value="Unassembled WGS sequence"/>
</dbReference>
<dbReference type="EMBL" id="MLQS01000031">
    <property type="protein sequence ID" value="OIJ17962.1"/>
    <property type="molecule type" value="Genomic_DNA"/>
</dbReference>
<keyword evidence="1" id="KW-1133">Transmembrane helix</keyword>